<dbReference type="PROSITE" id="PS50082">
    <property type="entry name" value="WD_REPEATS_2"/>
    <property type="match status" value="1"/>
</dbReference>
<feature type="compositionally biased region" description="Low complexity" evidence="3">
    <location>
        <begin position="1004"/>
        <end position="1022"/>
    </location>
</feature>
<feature type="compositionally biased region" description="Basic and acidic residues" evidence="3">
    <location>
        <begin position="984"/>
        <end position="1003"/>
    </location>
</feature>
<evidence type="ECO:0000313" key="5">
    <source>
        <dbReference type="Proteomes" id="UP000193642"/>
    </source>
</evidence>
<dbReference type="PANTHER" id="PTHR45532">
    <property type="entry name" value="WD REPEAT-CONTAINING PROTEIN 97"/>
    <property type="match status" value="1"/>
</dbReference>
<comment type="caution">
    <text evidence="4">The sequence shown here is derived from an EMBL/GenBank/DDBJ whole genome shotgun (WGS) entry which is preliminary data.</text>
</comment>
<feature type="region of interest" description="Disordered" evidence="3">
    <location>
        <begin position="886"/>
        <end position="932"/>
    </location>
</feature>
<proteinExistence type="predicted"/>
<feature type="compositionally biased region" description="Polar residues" evidence="3">
    <location>
        <begin position="626"/>
        <end position="637"/>
    </location>
</feature>
<protein>
    <submittedName>
        <fullName evidence="4">WD40 repeat-like protein</fullName>
    </submittedName>
</protein>
<evidence type="ECO:0000256" key="3">
    <source>
        <dbReference type="SAM" id="MobiDB-lite"/>
    </source>
</evidence>
<keyword evidence="1" id="KW-0853">WD repeat</keyword>
<feature type="region of interest" description="Disordered" evidence="3">
    <location>
        <begin position="1286"/>
        <end position="1313"/>
    </location>
</feature>
<dbReference type="Pfam" id="PF00400">
    <property type="entry name" value="WD40"/>
    <property type="match status" value="1"/>
</dbReference>
<feature type="repeat" description="WD" evidence="1">
    <location>
        <begin position="186"/>
        <end position="227"/>
    </location>
</feature>
<feature type="compositionally biased region" description="Basic and acidic residues" evidence="3">
    <location>
        <begin position="1438"/>
        <end position="1450"/>
    </location>
</feature>
<feature type="region of interest" description="Disordered" evidence="3">
    <location>
        <begin position="1048"/>
        <end position="1067"/>
    </location>
</feature>
<name>A0A1Y2AGK5_9FUNG</name>
<dbReference type="Gene3D" id="2.130.10.10">
    <property type="entry name" value="YVTN repeat-like/Quinoprotein amine dehydrogenase"/>
    <property type="match status" value="1"/>
</dbReference>
<feature type="compositionally biased region" description="Basic and acidic residues" evidence="3">
    <location>
        <begin position="638"/>
        <end position="702"/>
    </location>
</feature>
<dbReference type="OrthoDB" id="6262491at2759"/>
<dbReference type="Proteomes" id="UP000193642">
    <property type="component" value="Unassembled WGS sequence"/>
</dbReference>
<dbReference type="InterPro" id="IPR001680">
    <property type="entry name" value="WD40_rpt"/>
</dbReference>
<dbReference type="InterPro" id="IPR036322">
    <property type="entry name" value="WD40_repeat_dom_sf"/>
</dbReference>
<dbReference type="STRING" id="329046.A0A1Y2AGK5"/>
<dbReference type="SUPFAM" id="SSF50978">
    <property type="entry name" value="WD40 repeat-like"/>
    <property type="match status" value="1"/>
</dbReference>
<dbReference type="InterPro" id="IPR015943">
    <property type="entry name" value="WD40/YVTN_repeat-like_dom_sf"/>
</dbReference>
<reference evidence="4 5" key="1">
    <citation type="submission" date="2016-07" db="EMBL/GenBank/DDBJ databases">
        <title>Pervasive Adenine N6-methylation of Active Genes in Fungi.</title>
        <authorList>
            <consortium name="DOE Joint Genome Institute"/>
            <person name="Mondo S.J."/>
            <person name="Dannebaum R.O."/>
            <person name="Kuo R.C."/>
            <person name="Labutti K."/>
            <person name="Haridas S."/>
            <person name="Kuo A."/>
            <person name="Salamov A."/>
            <person name="Ahrendt S.R."/>
            <person name="Lipzen A."/>
            <person name="Sullivan W."/>
            <person name="Andreopoulos W.B."/>
            <person name="Clum A."/>
            <person name="Lindquist E."/>
            <person name="Daum C."/>
            <person name="Ramamoorthy G.K."/>
            <person name="Gryganskyi A."/>
            <person name="Culley D."/>
            <person name="Magnuson J.K."/>
            <person name="James T.Y."/>
            <person name="O'Malley M.A."/>
            <person name="Stajich J.E."/>
            <person name="Spatafora J.W."/>
            <person name="Visel A."/>
            <person name="Grigoriev I.V."/>
        </authorList>
    </citation>
    <scope>NUCLEOTIDE SEQUENCE [LARGE SCALE GENOMIC DNA]</scope>
    <source>
        <strain evidence="4 5">JEL800</strain>
    </source>
</reference>
<dbReference type="SMART" id="SM00320">
    <property type="entry name" value="WD40"/>
    <property type="match status" value="3"/>
</dbReference>
<feature type="compositionally biased region" description="Low complexity" evidence="3">
    <location>
        <begin position="918"/>
        <end position="932"/>
    </location>
</feature>
<sequence>MLGLCEMFTKPSSILNKVSKSIGKLCFIPRYSVYAACSDEKAIRTSIISRFHSFNSHSLLYNPHLHQLIAISSHVITTWAMKAIVFRGTLTIDMTLRSQTEISLPPTEWITSATFDTHTTYIHILVSSKVLVYDSTTLMELDSWLSISSRQVTCLVTYHPYGFTVVGCKDGSVKVLNSANVLVHEFQSQYKPVTAVAVYPYGPVVVASAMDKTVRMYNLRTFKEVYCLQLQDKPLDMHIMDENSMCLMCTDSVMVWSLNHINTQFCSINARPLKIRNIESMGTPSRILARSEDEVIRLISPNPEKTDKLIYNLVGDVVHRQQLHFGNVTCIANDMEQDILVTAGDDNVINVTHFNPGAANMFEVKVAIETEHVPKDISDNLDDTTSAIEDPISFDEDFNFKLNFAASHVPCKDSANDLDGIDFSWLEGSNPQSESKMHFMTMNFAIDSYSEAKIKTRKEAQKEQEQAYQALMDKLAVITERRRKIVDSAKRRIELENLEIEKRDNILHEEFEKFQRYKEILDIEPSYLRKSRWQTGSFYEMAPEEKKAFLKDSDDEEDEEYVPPKYFDDDQLRFQNYEFEVVKPFDDDFHMDFLAELLPSSPEPADLELAVEAMIEEQVIQEPENPVSTSQRLPQQKSKSETSDQDKKKEEFKAKIQEMLKKKQEDERLAEEKAEAERKAREAAGAAEPEKPPEEPVHEKAPSRGKTLQSRPVTFVAPQQPQKYPKIIEQLLQYSWFPEDEIFYPKIEKAQSMYIKKEKKDDELRQSVKKKTEMFDYMTWIYQEMGNKDTTMIIRALCRYLQINPFFDLDEDEKRLYSPIETIKNLALAELFNIGWYEEYHDLFLQKLKDLAKDLEPSLLTEAVAFNKAKKGAPTAKQLLLAGASTLTTPPNKGTPPFLQRNLSPQPSPHGSTMQLTGLPPRSPSTGPSSGPNYTMELRNQIMTFLRKGFRKFLIRTAKDDETLGKLLELNESGMLDKNKQSIEEKAKEDKEMVAQREKDRGVPNKPAASNAALATKAAAPGGKKGGKKNSITKDLLVAGNKGGKRVSVDISASPSKLPQTESKRPKSANSIDILYKMAPANPTQIGLTRNALIALQTPTILDFIGVMNMYSISLDRKMKREQKEYLEKIAREARIAEEQQKEREKLEAMAEYMRLKEAERIARAQMLKDKIAAKEAEKAAAKLAAEMALIKKPTKAFKGFTGPTHVSKCHPSRETLDTTLPCMHRHDHSLGTTMLANHFNAINRSMPVEHIQLNPFGYNDGHAALQAHHNQVTLPPLAPPRIQRKVESQSPKLPILMSPQPKKSSTKSNSSWRLPSFYDAPDAIDYINPNVDGGVTLSQELEYIRKGPKNIEPIYNSIGQPIADGRATYFTVGRKYFMVDLTEPDDVDDVDDHDHHHHRHTDAHGHNHTHVSHHHHNPHGHERSKASPKTQNRSSKKAGDKSKEVTIDQ</sequence>
<evidence type="ECO:0000256" key="2">
    <source>
        <dbReference type="SAM" id="Coils"/>
    </source>
</evidence>
<dbReference type="PANTHER" id="PTHR45532:SF1">
    <property type="entry name" value="WD REPEAT-CONTAINING PROTEIN 97"/>
    <property type="match status" value="1"/>
</dbReference>
<dbReference type="EMBL" id="MCGO01000200">
    <property type="protein sequence ID" value="ORY21584.1"/>
    <property type="molecule type" value="Genomic_DNA"/>
</dbReference>
<evidence type="ECO:0000313" key="4">
    <source>
        <dbReference type="EMBL" id="ORY21584.1"/>
    </source>
</evidence>
<feature type="region of interest" description="Disordered" evidence="3">
    <location>
        <begin position="1389"/>
        <end position="1450"/>
    </location>
</feature>
<keyword evidence="5" id="KW-1185">Reference proteome</keyword>
<feature type="compositionally biased region" description="Polar residues" evidence="3">
    <location>
        <begin position="901"/>
        <end position="916"/>
    </location>
</feature>
<feature type="compositionally biased region" description="Polar residues" evidence="3">
    <location>
        <begin position="1051"/>
        <end position="1061"/>
    </location>
</feature>
<feature type="region of interest" description="Disordered" evidence="3">
    <location>
        <begin position="620"/>
        <end position="712"/>
    </location>
</feature>
<organism evidence="4 5">
    <name type="scientific">Rhizoclosmatium globosum</name>
    <dbReference type="NCBI Taxonomy" id="329046"/>
    <lineage>
        <taxon>Eukaryota</taxon>
        <taxon>Fungi</taxon>
        <taxon>Fungi incertae sedis</taxon>
        <taxon>Chytridiomycota</taxon>
        <taxon>Chytridiomycota incertae sedis</taxon>
        <taxon>Chytridiomycetes</taxon>
        <taxon>Chytridiales</taxon>
        <taxon>Chytriomycetaceae</taxon>
        <taxon>Rhizoclosmatium</taxon>
    </lineage>
</organism>
<feature type="compositionally biased region" description="Basic residues" evidence="3">
    <location>
        <begin position="1396"/>
        <end position="1419"/>
    </location>
</feature>
<accession>A0A1Y2AGK5</accession>
<keyword evidence="2" id="KW-0175">Coiled coil</keyword>
<evidence type="ECO:0000256" key="1">
    <source>
        <dbReference type="PROSITE-ProRule" id="PRU00221"/>
    </source>
</evidence>
<feature type="compositionally biased region" description="Polar residues" evidence="3">
    <location>
        <begin position="1302"/>
        <end position="1313"/>
    </location>
</feature>
<gene>
    <name evidence="4" type="ORF">BCR33DRAFT_797731</name>
</gene>
<feature type="region of interest" description="Disordered" evidence="3">
    <location>
        <begin position="984"/>
        <end position="1031"/>
    </location>
</feature>
<feature type="coiled-coil region" evidence="2">
    <location>
        <begin position="1120"/>
        <end position="1185"/>
    </location>
</feature>